<dbReference type="AlphaFoldDB" id="A0A160KRA2"/>
<reference evidence="16 17" key="1">
    <citation type="submission" date="2016-05" db="EMBL/GenBank/DDBJ databases">
        <title>Complete genome sequence of Rathayibacter tritici NCPPB 1953.</title>
        <authorList>
            <person name="Park J."/>
            <person name="Lee H.-H."/>
            <person name="Lee S.-W."/>
            <person name="Seo Y.-S."/>
        </authorList>
    </citation>
    <scope>NUCLEOTIDE SEQUENCE [LARGE SCALE GENOMIC DNA]</scope>
    <source>
        <strain evidence="16 17">NCPPB 1953</strain>
    </source>
</reference>
<evidence type="ECO:0000256" key="3">
    <source>
        <dbReference type="ARBA" id="ARBA00022605"/>
    </source>
</evidence>
<dbReference type="EMBL" id="CP015515">
    <property type="protein sequence ID" value="AND16136.1"/>
    <property type="molecule type" value="Genomic_DNA"/>
</dbReference>
<dbReference type="Proteomes" id="UP000077071">
    <property type="component" value="Chromosome"/>
</dbReference>
<evidence type="ECO:0000313" key="16">
    <source>
        <dbReference type="EMBL" id="AND16136.1"/>
    </source>
</evidence>
<dbReference type="STRING" id="33888.A6122_0985"/>
<dbReference type="PIRSF" id="PIRSF000161">
    <property type="entry name" value="DHPR"/>
    <property type="match status" value="1"/>
</dbReference>
<dbReference type="InterPro" id="IPR022663">
    <property type="entry name" value="DapB_C"/>
</dbReference>
<dbReference type="Gene3D" id="3.30.360.10">
    <property type="entry name" value="Dihydrodipicolinate Reductase, domain 2"/>
    <property type="match status" value="1"/>
</dbReference>
<keyword evidence="7" id="KW-0520">NAD</keyword>
<proteinExistence type="inferred from homology"/>
<dbReference type="GO" id="GO:0008839">
    <property type="term" value="F:4-hydroxy-tetrahydrodipicolinate reductase"/>
    <property type="evidence" value="ECO:0007669"/>
    <property type="project" value="UniProtKB-UniRule"/>
</dbReference>
<evidence type="ECO:0000256" key="13">
    <source>
        <dbReference type="NCBIfam" id="TIGR00036"/>
    </source>
</evidence>
<evidence type="ECO:0000256" key="12">
    <source>
        <dbReference type="ARBA" id="ARBA00049396"/>
    </source>
</evidence>
<name>A0A160KRA2_9MICO</name>
<evidence type="ECO:0000256" key="9">
    <source>
        <dbReference type="ARBA" id="ARBA00037922"/>
    </source>
</evidence>
<comment type="similarity">
    <text evidence="1">Belongs to the DapB family.</text>
</comment>
<evidence type="ECO:0000256" key="6">
    <source>
        <dbReference type="ARBA" id="ARBA00023002"/>
    </source>
</evidence>
<accession>A0A160KRA2</accession>
<feature type="domain" description="Dihydrodipicolinate reductase C-terminal" evidence="15">
    <location>
        <begin position="110"/>
        <end position="237"/>
    </location>
</feature>
<dbReference type="FunFam" id="3.30.360.10:FF:000009">
    <property type="entry name" value="4-hydroxy-tetrahydrodipicolinate reductase"/>
    <property type="match status" value="1"/>
</dbReference>
<dbReference type="GO" id="GO:0009089">
    <property type="term" value="P:lysine biosynthetic process via diaminopimelate"/>
    <property type="evidence" value="ECO:0007669"/>
    <property type="project" value="UniProtKB-UniRule"/>
</dbReference>
<dbReference type="PANTHER" id="PTHR20836:SF0">
    <property type="entry name" value="4-HYDROXY-TETRAHYDRODIPICOLINATE REDUCTASE 1, CHLOROPLASTIC-RELATED"/>
    <property type="match status" value="1"/>
</dbReference>
<comment type="pathway">
    <text evidence="9">Amino-acid biosynthesis; L-lysine biosynthesis via DAP pathway; (S)-tetrahydrodipicolinate from L-aspartate: step 4/4.</text>
</comment>
<feature type="domain" description="Dihydrodipicolinate reductase N-terminal" evidence="14">
    <location>
        <begin position="4"/>
        <end position="105"/>
    </location>
</feature>
<evidence type="ECO:0000256" key="8">
    <source>
        <dbReference type="ARBA" id="ARBA00023154"/>
    </source>
</evidence>
<keyword evidence="6" id="KW-0560">Oxidoreductase</keyword>
<keyword evidence="5" id="KW-0220">Diaminopimelate biosynthesis</keyword>
<keyword evidence="8" id="KW-0457">Lysine biosynthesis</keyword>
<dbReference type="GO" id="GO:0019877">
    <property type="term" value="P:diaminopimelate biosynthetic process"/>
    <property type="evidence" value="ECO:0007669"/>
    <property type="project" value="UniProtKB-KW"/>
</dbReference>
<dbReference type="Gene3D" id="3.40.50.720">
    <property type="entry name" value="NAD(P)-binding Rossmann-like Domain"/>
    <property type="match status" value="1"/>
</dbReference>
<evidence type="ECO:0000256" key="1">
    <source>
        <dbReference type="ARBA" id="ARBA00006642"/>
    </source>
</evidence>
<evidence type="ECO:0000256" key="11">
    <source>
        <dbReference type="ARBA" id="ARBA00049080"/>
    </source>
</evidence>
<dbReference type="EC" id="1.17.1.8" evidence="10 13"/>
<dbReference type="InterPro" id="IPR000846">
    <property type="entry name" value="DapB_N"/>
</dbReference>
<dbReference type="OrthoDB" id="9790352at2"/>
<keyword evidence="2" id="KW-0963">Cytoplasm</keyword>
<sequence>MTTSVAVVGASGRLGSFTCSLIDASSEFTLVARLGSRSDLAEMLTADVVVDMTVPAVSQQIVDVAVANGKKVLVGTSGWTGGRIAALRRTVTEQPEAGVVIIPNFSLGSVLATALATVAVRFFDAAEIVETHGARKVDSPSGTAVRTAELLLRARSELGPVQAPHTDQRARGQQVASVPVHSLRLPGVEARQEVVLGGTGETVTIRHDTSSQASYEQGILRALDAVRTTTGVVVGLDALIDLRAAFDAAPLAERLLDEQPVVGPAPSGQAAAATSAP</sequence>
<comment type="catalytic activity">
    <reaction evidence="12">
        <text>(S)-2,3,4,5-tetrahydrodipicolinate + NAD(+) + H2O = (2S,4S)-4-hydroxy-2,3,4,5-tetrahydrodipicolinate + NADH + H(+)</text>
        <dbReference type="Rhea" id="RHEA:35323"/>
        <dbReference type="ChEBI" id="CHEBI:15377"/>
        <dbReference type="ChEBI" id="CHEBI:15378"/>
        <dbReference type="ChEBI" id="CHEBI:16845"/>
        <dbReference type="ChEBI" id="CHEBI:57540"/>
        <dbReference type="ChEBI" id="CHEBI:57945"/>
        <dbReference type="ChEBI" id="CHEBI:67139"/>
        <dbReference type="EC" id="1.17.1.8"/>
    </reaction>
</comment>
<evidence type="ECO:0000256" key="7">
    <source>
        <dbReference type="ARBA" id="ARBA00023027"/>
    </source>
</evidence>
<evidence type="ECO:0000256" key="5">
    <source>
        <dbReference type="ARBA" id="ARBA00022915"/>
    </source>
</evidence>
<dbReference type="Pfam" id="PF01113">
    <property type="entry name" value="DapB_N"/>
    <property type="match status" value="1"/>
</dbReference>
<keyword evidence="17" id="KW-1185">Reference proteome</keyword>
<organism evidence="16 17">
    <name type="scientific">Rathayibacter tritici</name>
    <dbReference type="NCBI Taxonomy" id="33888"/>
    <lineage>
        <taxon>Bacteria</taxon>
        <taxon>Bacillati</taxon>
        <taxon>Actinomycetota</taxon>
        <taxon>Actinomycetes</taxon>
        <taxon>Micrococcales</taxon>
        <taxon>Microbacteriaceae</taxon>
        <taxon>Rathayibacter</taxon>
    </lineage>
</organism>
<dbReference type="PATRIC" id="fig|33888.3.peg.1089"/>
<dbReference type="InterPro" id="IPR022664">
    <property type="entry name" value="DapB_N_CS"/>
</dbReference>
<gene>
    <name evidence="16" type="ORF">A6122_0985</name>
</gene>
<dbReference type="SUPFAM" id="SSF51735">
    <property type="entry name" value="NAD(P)-binding Rossmann-fold domains"/>
    <property type="match status" value="1"/>
</dbReference>
<evidence type="ECO:0000256" key="4">
    <source>
        <dbReference type="ARBA" id="ARBA00022857"/>
    </source>
</evidence>
<dbReference type="RefSeq" id="WP_068252343.1">
    <property type="nucleotide sequence ID" value="NZ_CP015515.1"/>
</dbReference>
<keyword evidence="4" id="KW-0521">NADP</keyword>
<dbReference type="InterPro" id="IPR036291">
    <property type="entry name" value="NAD(P)-bd_dom_sf"/>
</dbReference>
<dbReference type="GO" id="GO:0005829">
    <property type="term" value="C:cytosol"/>
    <property type="evidence" value="ECO:0007669"/>
    <property type="project" value="TreeGrafter"/>
</dbReference>
<comment type="catalytic activity">
    <reaction evidence="11">
        <text>(S)-2,3,4,5-tetrahydrodipicolinate + NADP(+) + H2O = (2S,4S)-4-hydroxy-2,3,4,5-tetrahydrodipicolinate + NADPH + H(+)</text>
        <dbReference type="Rhea" id="RHEA:35331"/>
        <dbReference type="ChEBI" id="CHEBI:15377"/>
        <dbReference type="ChEBI" id="CHEBI:15378"/>
        <dbReference type="ChEBI" id="CHEBI:16845"/>
        <dbReference type="ChEBI" id="CHEBI:57783"/>
        <dbReference type="ChEBI" id="CHEBI:58349"/>
        <dbReference type="ChEBI" id="CHEBI:67139"/>
        <dbReference type="EC" id="1.17.1.8"/>
    </reaction>
</comment>
<dbReference type="PROSITE" id="PS01298">
    <property type="entry name" value="DAPB"/>
    <property type="match status" value="1"/>
</dbReference>
<evidence type="ECO:0000259" key="14">
    <source>
        <dbReference type="Pfam" id="PF01113"/>
    </source>
</evidence>
<dbReference type="InterPro" id="IPR023940">
    <property type="entry name" value="DHDPR_bac"/>
</dbReference>
<evidence type="ECO:0000256" key="10">
    <source>
        <dbReference type="ARBA" id="ARBA00038983"/>
    </source>
</evidence>
<protein>
    <recommendedName>
        <fullName evidence="10 13">4-hydroxy-tetrahydrodipicolinate reductase</fullName>
        <ecNumber evidence="10 13">1.17.1.8</ecNumber>
    </recommendedName>
</protein>
<evidence type="ECO:0000256" key="2">
    <source>
        <dbReference type="ARBA" id="ARBA00022490"/>
    </source>
</evidence>
<dbReference type="SUPFAM" id="SSF55347">
    <property type="entry name" value="Glyceraldehyde-3-phosphate dehydrogenase-like, C-terminal domain"/>
    <property type="match status" value="1"/>
</dbReference>
<evidence type="ECO:0000259" key="15">
    <source>
        <dbReference type="Pfam" id="PF05173"/>
    </source>
</evidence>
<dbReference type="Pfam" id="PF05173">
    <property type="entry name" value="DapB_C"/>
    <property type="match status" value="1"/>
</dbReference>
<dbReference type="NCBIfam" id="TIGR00036">
    <property type="entry name" value="dapB"/>
    <property type="match status" value="1"/>
</dbReference>
<dbReference type="PANTHER" id="PTHR20836">
    <property type="entry name" value="DIHYDRODIPICOLINATE REDUCTASE"/>
    <property type="match status" value="1"/>
</dbReference>
<evidence type="ECO:0000313" key="17">
    <source>
        <dbReference type="Proteomes" id="UP000077071"/>
    </source>
</evidence>
<dbReference type="KEGG" id="rtn:A6122_0985"/>
<keyword evidence="3" id="KW-0028">Amino-acid biosynthesis</keyword>